<dbReference type="Proteomes" id="UP000596929">
    <property type="component" value="Unassembled WGS sequence"/>
</dbReference>
<evidence type="ECO:0000256" key="1">
    <source>
        <dbReference type="SAM" id="Phobius"/>
    </source>
</evidence>
<keyword evidence="1" id="KW-1133">Transmembrane helix</keyword>
<protein>
    <submittedName>
        <fullName evidence="2">Uncharacterized protein</fullName>
    </submittedName>
</protein>
<keyword evidence="1" id="KW-0472">Membrane</keyword>
<dbReference type="RefSeq" id="WP_186858998.1">
    <property type="nucleotide sequence ID" value="NZ_JACOOO010000001.1"/>
</dbReference>
<evidence type="ECO:0000313" key="3">
    <source>
        <dbReference type="Proteomes" id="UP000596929"/>
    </source>
</evidence>
<comment type="caution">
    <text evidence="2">The sequence shown here is derived from an EMBL/GenBank/DDBJ whole genome shotgun (WGS) entry which is preliminary data.</text>
</comment>
<proteinExistence type="predicted"/>
<keyword evidence="3" id="KW-1185">Reference proteome</keyword>
<dbReference type="EMBL" id="JACOOO010000001">
    <property type="protein sequence ID" value="MBC5627278.1"/>
    <property type="molecule type" value="Genomic_DNA"/>
</dbReference>
<evidence type="ECO:0000313" key="2">
    <source>
        <dbReference type="EMBL" id="MBC5627278.1"/>
    </source>
</evidence>
<feature type="transmembrane region" description="Helical" evidence="1">
    <location>
        <begin position="6"/>
        <end position="24"/>
    </location>
</feature>
<keyword evidence="1" id="KW-0812">Transmembrane</keyword>
<organism evidence="2 3">
    <name type="scientific">Clostridium hominis</name>
    <dbReference type="NCBI Taxonomy" id="2763036"/>
    <lineage>
        <taxon>Bacteria</taxon>
        <taxon>Bacillati</taxon>
        <taxon>Bacillota</taxon>
        <taxon>Clostridia</taxon>
        <taxon>Eubacteriales</taxon>
        <taxon>Clostridiaceae</taxon>
        <taxon>Clostridium</taxon>
    </lineage>
</organism>
<accession>A0ABR7D951</accession>
<reference evidence="2 3" key="1">
    <citation type="submission" date="2020-08" db="EMBL/GenBank/DDBJ databases">
        <title>Genome public.</title>
        <authorList>
            <person name="Liu C."/>
            <person name="Sun Q."/>
        </authorList>
    </citation>
    <scope>NUCLEOTIDE SEQUENCE [LARGE SCALE GENOMIC DNA]</scope>
    <source>
        <strain evidence="2 3">NSJ-6</strain>
    </source>
</reference>
<name>A0ABR7D951_9CLOT</name>
<sequence length="75" mass="8429">MLNPLVVAIPINLLIIYCIVMDITDNKKGKRKKYKDNNEDYVERNDIANESIIQIVEAVTGAVVAAVKEVNKENI</sequence>
<gene>
    <name evidence="2" type="ORF">H8S20_00065</name>
</gene>